<dbReference type="EMBL" id="CP010537">
    <property type="protein sequence ID" value="AJG21964.1"/>
    <property type="molecule type" value="Genomic_DNA"/>
</dbReference>
<dbReference type="STRING" id="68895.RR42_s0368"/>
<evidence type="ECO:0000313" key="7">
    <source>
        <dbReference type="EMBL" id="AJG21964.1"/>
    </source>
</evidence>
<evidence type="ECO:0000313" key="8">
    <source>
        <dbReference type="Proteomes" id="UP000031843"/>
    </source>
</evidence>
<protein>
    <submittedName>
        <fullName evidence="7">Organic hydroperoxide resistance transcriptional regulator</fullName>
    </submittedName>
</protein>
<keyword evidence="4" id="KW-0238">DNA-binding</keyword>
<evidence type="ECO:0000256" key="3">
    <source>
        <dbReference type="ARBA" id="ARBA00023015"/>
    </source>
</evidence>
<evidence type="ECO:0000259" key="6">
    <source>
        <dbReference type="PROSITE" id="PS50995"/>
    </source>
</evidence>
<dbReference type="InterPro" id="IPR036388">
    <property type="entry name" value="WH-like_DNA-bd_sf"/>
</dbReference>
<reference evidence="7 8" key="1">
    <citation type="journal article" date="2015" name="Genome Announc.">
        <title>Complete Genome Sequence of Cupriavidus basilensis 4G11, Isolated from the Oak Ridge Field Research Center Site.</title>
        <authorList>
            <person name="Ray J."/>
            <person name="Waters R.J."/>
            <person name="Skerker J.M."/>
            <person name="Kuehl J.V."/>
            <person name="Price M.N."/>
            <person name="Huang J."/>
            <person name="Chakraborty R."/>
            <person name="Arkin A.P."/>
            <person name="Deutschbauer A."/>
        </authorList>
    </citation>
    <scope>NUCLEOTIDE SEQUENCE [LARGE SCALE GENOMIC DNA]</scope>
    <source>
        <strain evidence="7">4G11</strain>
    </source>
</reference>
<organism evidence="7 8">
    <name type="scientific">Cupriavidus basilensis</name>
    <dbReference type="NCBI Taxonomy" id="68895"/>
    <lineage>
        <taxon>Bacteria</taxon>
        <taxon>Pseudomonadati</taxon>
        <taxon>Pseudomonadota</taxon>
        <taxon>Betaproteobacteria</taxon>
        <taxon>Burkholderiales</taxon>
        <taxon>Burkholderiaceae</taxon>
        <taxon>Cupriavidus</taxon>
    </lineage>
</organism>
<proteinExistence type="predicted"/>
<feature type="domain" description="HTH marR-type" evidence="6">
    <location>
        <begin position="39"/>
        <end position="169"/>
    </location>
</feature>
<evidence type="ECO:0000256" key="2">
    <source>
        <dbReference type="ARBA" id="ARBA00022490"/>
    </source>
</evidence>
<name>A0A0C4YJ99_9BURK</name>
<dbReference type="SUPFAM" id="SSF46785">
    <property type="entry name" value="Winged helix' DNA-binding domain"/>
    <property type="match status" value="1"/>
</dbReference>
<dbReference type="InterPro" id="IPR055166">
    <property type="entry name" value="Transc_reg_Sar_Rot_HTH"/>
</dbReference>
<dbReference type="InterPro" id="IPR000835">
    <property type="entry name" value="HTH_MarR-typ"/>
</dbReference>
<dbReference type="GO" id="GO:0006950">
    <property type="term" value="P:response to stress"/>
    <property type="evidence" value="ECO:0007669"/>
    <property type="project" value="TreeGrafter"/>
</dbReference>
<dbReference type="GO" id="GO:0003677">
    <property type="term" value="F:DNA binding"/>
    <property type="evidence" value="ECO:0007669"/>
    <property type="project" value="UniProtKB-KW"/>
</dbReference>
<accession>A0A0C4YJ99</accession>
<dbReference type="AlphaFoldDB" id="A0A0C4YJ99"/>
<evidence type="ECO:0000256" key="1">
    <source>
        <dbReference type="ARBA" id="ARBA00004496"/>
    </source>
</evidence>
<dbReference type="Proteomes" id="UP000031843">
    <property type="component" value="Chromosome secondary"/>
</dbReference>
<comment type="subcellular location">
    <subcellularLocation>
        <location evidence="1">Cytoplasm</location>
    </subcellularLocation>
</comment>
<dbReference type="GO" id="GO:0005737">
    <property type="term" value="C:cytoplasm"/>
    <property type="evidence" value="ECO:0007669"/>
    <property type="project" value="UniProtKB-SubCell"/>
</dbReference>
<keyword evidence="3" id="KW-0805">Transcription regulation</keyword>
<dbReference type="KEGG" id="cbw:RR42_s0368"/>
<keyword evidence="5" id="KW-0804">Transcription</keyword>
<keyword evidence="8" id="KW-1185">Reference proteome</keyword>
<dbReference type="SMART" id="SM00347">
    <property type="entry name" value="HTH_MARR"/>
    <property type="match status" value="1"/>
</dbReference>
<keyword evidence="2" id="KW-0963">Cytoplasm</keyword>
<sequence length="177" mass="19473">MQLNRALYIFQPMDTKRTSRTKQAAHDATANAASALLLDQQFCFSVYATSLALNKLYRKLLAPLGLTYPQYLVMMVLWEADGLTVSEIGGRLHLDSATLTPLLKRMEAQLLLRRERAVADERQVIVTLTAEGHALKEPAQAVPRAVLCASGCSVDQVMAVKAELDQLRERFAVAAGS</sequence>
<gene>
    <name evidence="7" type="ORF">RR42_s0368</name>
</gene>
<dbReference type="Gene3D" id="1.10.10.10">
    <property type="entry name" value="Winged helix-like DNA-binding domain superfamily/Winged helix DNA-binding domain"/>
    <property type="match status" value="1"/>
</dbReference>
<dbReference type="InterPro" id="IPR039422">
    <property type="entry name" value="MarR/SlyA-like"/>
</dbReference>
<dbReference type="InterPro" id="IPR036390">
    <property type="entry name" value="WH_DNA-bd_sf"/>
</dbReference>
<dbReference type="PANTHER" id="PTHR33164">
    <property type="entry name" value="TRANSCRIPTIONAL REGULATOR, MARR FAMILY"/>
    <property type="match status" value="1"/>
</dbReference>
<dbReference type="Pfam" id="PF22381">
    <property type="entry name" value="Staph_reg_Sar_Rot"/>
    <property type="match status" value="1"/>
</dbReference>
<evidence type="ECO:0000256" key="5">
    <source>
        <dbReference type="ARBA" id="ARBA00023163"/>
    </source>
</evidence>
<evidence type="ECO:0000256" key="4">
    <source>
        <dbReference type="ARBA" id="ARBA00023125"/>
    </source>
</evidence>
<dbReference type="PROSITE" id="PS50995">
    <property type="entry name" value="HTH_MARR_2"/>
    <property type="match status" value="1"/>
</dbReference>
<dbReference type="GO" id="GO:0003700">
    <property type="term" value="F:DNA-binding transcription factor activity"/>
    <property type="evidence" value="ECO:0007669"/>
    <property type="project" value="InterPro"/>
</dbReference>
<dbReference type="FunFam" id="1.10.10.10:FF:000163">
    <property type="entry name" value="MarR family transcriptional regulator"/>
    <property type="match status" value="1"/>
</dbReference>
<dbReference type="PANTHER" id="PTHR33164:SF5">
    <property type="entry name" value="ORGANIC HYDROPEROXIDE RESISTANCE TRANSCRIPTIONAL REGULATOR"/>
    <property type="match status" value="1"/>
</dbReference>